<evidence type="ECO:0000313" key="2">
    <source>
        <dbReference type="EMBL" id="KAF1847020.1"/>
    </source>
</evidence>
<dbReference type="RefSeq" id="XP_040789583.1">
    <property type="nucleotide sequence ID" value="XM_040931629.1"/>
</dbReference>
<comment type="caution">
    <text evidence="2">The sequence shown here is derived from an EMBL/GenBank/DDBJ whole genome shotgun (WGS) entry which is preliminary data.</text>
</comment>
<feature type="chain" id="PRO_5040163203" evidence="1">
    <location>
        <begin position="21"/>
        <end position="143"/>
    </location>
</feature>
<keyword evidence="1" id="KW-0732">Signal</keyword>
<feature type="signal peptide" evidence="1">
    <location>
        <begin position="1"/>
        <end position="20"/>
    </location>
</feature>
<dbReference type="GeneID" id="63848881"/>
<evidence type="ECO:0000313" key="3">
    <source>
        <dbReference type="Proteomes" id="UP000800039"/>
    </source>
</evidence>
<dbReference type="Proteomes" id="UP000800039">
    <property type="component" value="Unassembled WGS sequence"/>
</dbReference>
<organism evidence="2 3">
    <name type="scientific">Cucurbitaria berberidis CBS 394.84</name>
    <dbReference type="NCBI Taxonomy" id="1168544"/>
    <lineage>
        <taxon>Eukaryota</taxon>
        <taxon>Fungi</taxon>
        <taxon>Dikarya</taxon>
        <taxon>Ascomycota</taxon>
        <taxon>Pezizomycotina</taxon>
        <taxon>Dothideomycetes</taxon>
        <taxon>Pleosporomycetidae</taxon>
        <taxon>Pleosporales</taxon>
        <taxon>Pleosporineae</taxon>
        <taxon>Cucurbitariaceae</taxon>
        <taxon>Cucurbitaria</taxon>
    </lineage>
</organism>
<accession>A0A9P4GK35</accession>
<gene>
    <name evidence="2" type="ORF">K460DRAFT_352208</name>
</gene>
<proteinExistence type="predicted"/>
<evidence type="ECO:0000256" key="1">
    <source>
        <dbReference type="SAM" id="SignalP"/>
    </source>
</evidence>
<dbReference type="AlphaFoldDB" id="A0A9P4GK35"/>
<protein>
    <submittedName>
        <fullName evidence="2">Uncharacterized protein</fullName>
    </submittedName>
</protein>
<name>A0A9P4GK35_9PLEO</name>
<keyword evidence="3" id="KW-1185">Reference proteome</keyword>
<dbReference type="EMBL" id="ML976615">
    <property type="protein sequence ID" value="KAF1847020.1"/>
    <property type="molecule type" value="Genomic_DNA"/>
</dbReference>
<sequence>MYIQFAIVLATLLARAEVMAQASQINLNFKLKEPAPVARSVTKISNNICNNFPDKSKYWAINDGADYLRNLPGQPTNGPGPALKTLSPDALASWAVKAWFVARTLDWEIGTLLFVALLVKVFVAHHLGKVESFNQTSPATDYE</sequence>
<reference evidence="2" key="1">
    <citation type="submission" date="2020-01" db="EMBL/GenBank/DDBJ databases">
        <authorList>
            <consortium name="DOE Joint Genome Institute"/>
            <person name="Haridas S."/>
            <person name="Albert R."/>
            <person name="Binder M."/>
            <person name="Bloem J."/>
            <person name="Labutti K."/>
            <person name="Salamov A."/>
            <person name="Andreopoulos B."/>
            <person name="Baker S.E."/>
            <person name="Barry K."/>
            <person name="Bills G."/>
            <person name="Bluhm B.H."/>
            <person name="Cannon C."/>
            <person name="Castanera R."/>
            <person name="Culley D.E."/>
            <person name="Daum C."/>
            <person name="Ezra D."/>
            <person name="Gonzalez J.B."/>
            <person name="Henrissat B."/>
            <person name="Kuo A."/>
            <person name="Liang C."/>
            <person name="Lipzen A."/>
            <person name="Lutzoni F."/>
            <person name="Magnuson J."/>
            <person name="Mondo S."/>
            <person name="Nolan M."/>
            <person name="Ohm R."/>
            <person name="Pangilinan J."/>
            <person name="Park H.-J."/>
            <person name="Ramirez L."/>
            <person name="Alfaro M."/>
            <person name="Sun H."/>
            <person name="Tritt A."/>
            <person name="Yoshinaga Y."/>
            <person name="Zwiers L.-H."/>
            <person name="Turgeon B.G."/>
            <person name="Goodwin S.B."/>
            <person name="Spatafora J.W."/>
            <person name="Crous P.W."/>
            <person name="Grigoriev I.V."/>
        </authorList>
    </citation>
    <scope>NUCLEOTIDE SEQUENCE</scope>
    <source>
        <strain evidence="2">CBS 394.84</strain>
    </source>
</reference>